<gene>
    <name evidence="1" type="ORF">A2945_01945</name>
</gene>
<sequence length="105" mass="12464">MVNFRSKLHVALFKYYFEYPDAECYVRELSRTLSFGAAFLSRELATLTNVGIFISSTRGNHKYFRLNKKHPLHNELRAMTIYLVSKKDTKRKDAKREDTKIRERS</sequence>
<dbReference type="Proteomes" id="UP000178880">
    <property type="component" value="Unassembled WGS sequence"/>
</dbReference>
<accession>A0A1G2CEB1</accession>
<proteinExistence type="predicted"/>
<comment type="caution">
    <text evidence="1">The sequence shown here is derived from an EMBL/GenBank/DDBJ whole genome shotgun (WGS) entry which is preliminary data.</text>
</comment>
<protein>
    <submittedName>
        <fullName evidence="1">Uncharacterized protein</fullName>
    </submittedName>
</protein>
<reference evidence="1 2" key="1">
    <citation type="journal article" date="2016" name="Nat. Commun.">
        <title>Thousands of microbial genomes shed light on interconnected biogeochemical processes in an aquifer system.</title>
        <authorList>
            <person name="Anantharaman K."/>
            <person name="Brown C.T."/>
            <person name="Hug L.A."/>
            <person name="Sharon I."/>
            <person name="Castelle C.J."/>
            <person name="Probst A.J."/>
            <person name="Thomas B.C."/>
            <person name="Singh A."/>
            <person name="Wilkins M.J."/>
            <person name="Karaoz U."/>
            <person name="Brodie E.L."/>
            <person name="Williams K.H."/>
            <person name="Hubbard S.S."/>
            <person name="Banfield J.F."/>
        </authorList>
    </citation>
    <scope>NUCLEOTIDE SEQUENCE [LARGE SCALE GENOMIC DNA]</scope>
</reference>
<name>A0A1G2CEB1_9BACT</name>
<dbReference type="SUPFAM" id="SSF46785">
    <property type="entry name" value="Winged helix' DNA-binding domain"/>
    <property type="match status" value="1"/>
</dbReference>
<organism evidence="1 2">
    <name type="scientific">Candidatus Liptonbacteria bacterium RIFCSPLOWO2_01_FULL_52_25</name>
    <dbReference type="NCBI Taxonomy" id="1798650"/>
    <lineage>
        <taxon>Bacteria</taxon>
        <taxon>Candidatus Liptoniibacteriota</taxon>
    </lineage>
</organism>
<evidence type="ECO:0000313" key="2">
    <source>
        <dbReference type="Proteomes" id="UP000178880"/>
    </source>
</evidence>
<dbReference type="EMBL" id="MHLA01000013">
    <property type="protein sequence ID" value="OGY99738.1"/>
    <property type="molecule type" value="Genomic_DNA"/>
</dbReference>
<dbReference type="AlphaFoldDB" id="A0A1G2CEB1"/>
<evidence type="ECO:0000313" key="1">
    <source>
        <dbReference type="EMBL" id="OGY99738.1"/>
    </source>
</evidence>
<dbReference type="InterPro" id="IPR036390">
    <property type="entry name" value="WH_DNA-bd_sf"/>
</dbReference>
<dbReference type="STRING" id="1798650.A2945_01945"/>